<keyword evidence="7" id="KW-0902">Two-component regulatory system</keyword>
<dbReference type="InterPro" id="IPR006189">
    <property type="entry name" value="CHASE_dom"/>
</dbReference>
<dbReference type="SUPFAM" id="SSF47226">
    <property type="entry name" value="Histidine-containing phosphotransfer domain, HPT domain"/>
    <property type="match status" value="1"/>
</dbReference>
<dbReference type="SMART" id="SM00091">
    <property type="entry name" value="PAS"/>
    <property type="match status" value="2"/>
</dbReference>
<sequence length="1333" mass="140915">MSARLRHLSALVIAVAGVALSIAAAQYQQRDNRQVLERRLQRLLDHASEGVGARIQGYRNVLRGMRGLLLVAGPDRTTPAQLSRYLANIDVEHEFPGARGFGFARRVAPAAEAAYVARQRLVHGKFALRQVAPNQDERYVIQLFESIGGNESALGLDLASEPKRRRAALDAMRSGAARLTAPITLVFPGSSAGQAFLLMLPVYDKDVIPPPPERETHLIGWTYAPLQVDTILRGLVDPNEQATLGLEDVSGGAVDVVLPPAAGDELRARAHIDVFGRRWRLTLSAGEAFVAQQGLTQPSTVLAAGLAASAALSALAMLAAAGRRRKHELRDGRARLAAIVDSSIDAIIGKDLGGRITSWNRGAENLFGYSPQEAVGRTAAELLVPADRLGEESRMLAWLADGAAVADLETRRRHKDGHLIDVWLAVSPVRDAKGAVGGLAVTMRDITGRKAAEEEVRAANARLEDTVASRTAQLRQLNALLRGVLDAATGVAIVATGADGLITVFNRGAELMLGYPAQEMVGRATPMLFHDAEEVAGRAAELSAAQGGPVAGFDTFVSVPARDGAETREWTYVRRDGGRIAVSLIVSAIKGADGAIDGYLGVAVDVTARKELLASLRQAKEQADAASDAKSTFLANMSHEIRTPLNAVLGMLQLLQMTRLDARQQDYTDKAGQAARALLQLLNDVLDYSKIEAGKLQLDPHPFELDGLMRDLGTILSGNQGGKPVELLFDMDPRLPDCVVGDRLRLQQVLINLAGNALKFTERGSVRVGIELLAQDAGAARIRVAVRDTGIGIEPRQRERIFEGFTQAEASISRRFGGTGLGLVICQRLLAQMGAELRLDSEPGAGSCFWFDLEFGLAPALPAAAPAALRVLVVDDHPEAGEALERMVRGLGWEAVLCASGVQALTLLGEPACCFDVVLLDWRMPGLDGLETAHCIRRACVQAPIVLMVTAAGREMLLEAQGNDADAPFSGVLTKPVTPRLISEAVARALVGPRPETVAPQRTQRLAGMRILVVEDNVLNRQVARELLEREGAQVAVAVDGRQGVDHLLGVATLPDAVLMDMQMPGMDGLEATRLIRRSLCASLPIIAMTANAGPGDRARCLEAGMNEHLGKPIDLEALVQVLRPGAGAAAAPPRVAAGPIGAVLARFGNDAAVYLRSLDAFFPEADGLLARVRAALAGEERTEAAAAVHSLKGAAATVGAAALAIALADVQRGLKEGCAGPELLALLEGWTPAAVRETCAALRAAAAPFLPTETSAAPGAEVDLAVLDGLLADGNLRALDLAEEIAAGAKPGSSQAMLAEQIGNCDFAGARATLARLRAAASCEQDSRTMQV</sequence>
<dbReference type="CDD" id="cd16922">
    <property type="entry name" value="HATPase_EvgS-ArcB-TorS-like"/>
    <property type="match status" value="1"/>
</dbReference>
<dbReference type="Pfam" id="PF00512">
    <property type="entry name" value="HisKA"/>
    <property type="match status" value="1"/>
</dbReference>
<evidence type="ECO:0000313" key="17">
    <source>
        <dbReference type="EMBL" id="MCD2518810.1"/>
    </source>
</evidence>
<dbReference type="InterPro" id="IPR004358">
    <property type="entry name" value="Sig_transdc_His_kin-like_C"/>
</dbReference>
<dbReference type="SMART" id="SM00388">
    <property type="entry name" value="HisKA"/>
    <property type="match status" value="1"/>
</dbReference>
<feature type="domain" description="CHASE" evidence="15">
    <location>
        <begin position="132"/>
        <end position="235"/>
    </location>
</feature>
<dbReference type="PROSITE" id="PS50109">
    <property type="entry name" value="HIS_KIN"/>
    <property type="match status" value="1"/>
</dbReference>
<dbReference type="RefSeq" id="WP_231060088.1">
    <property type="nucleotide sequence ID" value="NZ_JAJNOC010000009.1"/>
</dbReference>
<dbReference type="Gene3D" id="3.40.50.2300">
    <property type="match status" value="2"/>
</dbReference>
<dbReference type="SMART" id="SM00448">
    <property type="entry name" value="REC"/>
    <property type="match status" value="2"/>
</dbReference>
<dbReference type="InterPro" id="IPR008207">
    <property type="entry name" value="Sig_transdc_His_kin_Hpt_dom"/>
</dbReference>
<evidence type="ECO:0000256" key="8">
    <source>
        <dbReference type="ARBA" id="ARBA00023136"/>
    </source>
</evidence>
<dbReference type="EMBL" id="JAJNOC010000009">
    <property type="protein sequence ID" value="MCD2518810.1"/>
    <property type="molecule type" value="Genomic_DNA"/>
</dbReference>
<feature type="domain" description="PAC" evidence="14">
    <location>
        <begin position="566"/>
        <end position="618"/>
    </location>
</feature>
<feature type="domain" description="HPt" evidence="16">
    <location>
        <begin position="1151"/>
        <end position="1246"/>
    </location>
</feature>
<dbReference type="PROSITE" id="PS50113">
    <property type="entry name" value="PAC"/>
    <property type="match status" value="2"/>
</dbReference>
<evidence type="ECO:0000313" key="18">
    <source>
        <dbReference type="Proteomes" id="UP001179361"/>
    </source>
</evidence>
<evidence type="ECO:0000256" key="4">
    <source>
        <dbReference type="ARBA" id="ARBA00022553"/>
    </source>
</evidence>
<dbReference type="PRINTS" id="PR00344">
    <property type="entry name" value="BCTRLSENSOR"/>
</dbReference>
<dbReference type="InterPro" id="IPR000700">
    <property type="entry name" value="PAS-assoc_C"/>
</dbReference>
<evidence type="ECO:0000259" key="15">
    <source>
        <dbReference type="PROSITE" id="PS50839"/>
    </source>
</evidence>
<dbReference type="PROSITE" id="PS50112">
    <property type="entry name" value="PAS"/>
    <property type="match status" value="2"/>
</dbReference>
<evidence type="ECO:0000256" key="9">
    <source>
        <dbReference type="PROSITE-ProRule" id="PRU00110"/>
    </source>
</evidence>
<evidence type="ECO:0000259" key="11">
    <source>
        <dbReference type="PROSITE" id="PS50109"/>
    </source>
</evidence>
<dbReference type="InterPro" id="IPR036097">
    <property type="entry name" value="HisK_dim/P_sf"/>
</dbReference>
<feature type="modified residue" description="4-aspartylphosphate" evidence="10">
    <location>
        <position position="921"/>
    </location>
</feature>
<dbReference type="SUPFAM" id="SSF55785">
    <property type="entry name" value="PYP-like sensor domain (PAS domain)"/>
    <property type="match status" value="2"/>
</dbReference>
<dbReference type="Pfam" id="PF13426">
    <property type="entry name" value="PAS_9"/>
    <property type="match status" value="1"/>
</dbReference>
<dbReference type="NCBIfam" id="TIGR00229">
    <property type="entry name" value="sensory_box"/>
    <property type="match status" value="2"/>
</dbReference>
<feature type="domain" description="Response regulatory" evidence="12">
    <location>
        <begin position="870"/>
        <end position="990"/>
    </location>
</feature>
<dbReference type="InterPro" id="IPR003661">
    <property type="entry name" value="HisK_dim/P_dom"/>
</dbReference>
<dbReference type="InterPro" id="IPR000014">
    <property type="entry name" value="PAS"/>
</dbReference>
<keyword evidence="8" id="KW-0472">Membrane</keyword>
<dbReference type="InterPro" id="IPR042240">
    <property type="entry name" value="CHASE_sf"/>
</dbReference>
<dbReference type="Gene3D" id="1.20.120.160">
    <property type="entry name" value="HPT domain"/>
    <property type="match status" value="1"/>
</dbReference>
<dbReference type="Gene3D" id="1.10.287.130">
    <property type="match status" value="1"/>
</dbReference>
<evidence type="ECO:0000256" key="6">
    <source>
        <dbReference type="ARBA" id="ARBA00022989"/>
    </source>
</evidence>
<evidence type="ECO:0000256" key="5">
    <source>
        <dbReference type="ARBA" id="ARBA00022692"/>
    </source>
</evidence>
<feature type="domain" description="PAS" evidence="13">
    <location>
        <begin position="477"/>
        <end position="523"/>
    </location>
</feature>
<dbReference type="Pfam" id="PF00072">
    <property type="entry name" value="Response_reg"/>
    <property type="match status" value="2"/>
</dbReference>
<dbReference type="CDD" id="cd00130">
    <property type="entry name" value="PAS"/>
    <property type="match status" value="2"/>
</dbReference>
<dbReference type="Pfam" id="PF03924">
    <property type="entry name" value="CHASE"/>
    <property type="match status" value="1"/>
</dbReference>
<name>A0ABS8QDN8_9BURK</name>
<comment type="caution">
    <text evidence="17">The sequence shown here is derived from an EMBL/GenBank/DDBJ whole genome shotgun (WGS) entry which is preliminary data.</text>
</comment>
<dbReference type="CDD" id="cd00082">
    <property type="entry name" value="HisKA"/>
    <property type="match status" value="1"/>
</dbReference>
<comment type="catalytic activity">
    <reaction evidence="1">
        <text>ATP + protein L-histidine = ADP + protein N-phospho-L-histidine.</text>
        <dbReference type="EC" id="2.7.13.3"/>
    </reaction>
</comment>
<dbReference type="SUPFAM" id="SSF47384">
    <property type="entry name" value="Homodimeric domain of signal transducing histidine kinase"/>
    <property type="match status" value="1"/>
</dbReference>
<accession>A0ABS8QDN8</accession>
<dbReference type="InterPro" id="IPR035965">
    <property type="entry name" value="PAS-like_dom_sf"/>
</dbReference>
<evidence type="ECO:0000259" key="13">
    <source>
        <dbReference type="PROSITE" id="PS50112"/>
    </source>
</evidence>
<evidence type="ECO:0000259" key="12">
    <source>
        <dbReference type="PROSITE" id="PS50110"/>
    </source>
</evidence>
<dbReference type="InterPro" id="IPR036890">
    <property type="entry name" value="HATPase_C_sf"/>
</dbReference>
<dbReference type="PROSITE" id="PS50839">
    <property type="entry name" value="CHASE"/>
    <property type="match status" value="1"/>
</dbReference>
<protein>
    <recommendedName>
        <fullName evidence="3">histidine kinase</fullName>
        <ecNumber evidence="3">2.7.13.3</ecNumber>
    </recommendedName>
</protein>
<dbReference type="EC" id="2.7.13.3" evidence="3"/>
<dbReference type="PANTHER" id="PTHR45339">
    <property type="entry name" value="HYBRID SIGNAL TRANSDUCTION HISTIDINE KINASE J"/>
    <property type="match status" value="1"/>
</dbReference>
<evidence type="ECO:0000256" key="3">
    <source>
        <dbReference type="ARBA" id="ARBA00012438"/>
    </source>
</evidence>
<reference evidence="17" key="1">
    <citation type="submission" date="2021-11" db="EMBL/GenBank/DDBJ databases">
        <title>The complete genome of Massilia sp sp. G4R7.</title>
        <authorList>
            <person name="Liu L."/>
            <person name="Yue J."/>
            <person name="Yuan J."/>
            <person name="Yang F."/>
            <person name="Li L."/>
        </authorList>
    </citation>
    <scope>NUCLEOTIDE SEQUENCE</scope>
    <source>
        <strain evidence="17">G4R7</strain>
    </source>
</reference>
<dbReference type="InterPro" id="IPR001789">
    <property type="entry name" value="Sig_transdc_resp-reg_receiver"/>
</dbReference>
<dbReference type="Proteomes" id="UP001179361">
    <property type="component" value="Unassembled WGS sequence"/>
</dbReference>
<dbReference type="InterPro" id="IPR013767">
    <property type="entry name" value="PAS_fold"/>
</dbReference>
<evidence type="ECO:0000256" key="7">
    <source>
        <dbReference type="ARBA" id="ARBA00023012"/>
    </source>
</evidence>
<feature type="domain" description="PAS" evidence="13">
    <location>
        <begin position="332"/>
        <end position="388"/>
    </location>
</feature>
<gene>
    <name evidence="17" type="ORF">LQ564_21150</name>
</gene>
<dbReference type="Gene3D" id="3.30.450.20">
    <property type="entry name" value="PAS domain"/>
    <property type="match status" value="2"/>
</dbReference>
<feature type="modified residue" description="4-aspartylphosphate" evidence="10">
    <location>
        <position position="1061"/>
    </location>
</feature>
<dbReference type="InterPro" id="IPR003594">
    <property type="entry name" value="HATPase_dom"/>
</dbReference>
<evidence type="ECO:0000256" key="2">
    <source>
        <dbReference type="ARBA" id="ARBA00004370"/>
    </source>
</evidence>
<dbReference type="InterPro" id="IPR036641">
    <property type="entry name" value="HPT_dom_sf"/>
</dbReference>
<proteinExistence type="predicted"/>
<feature type="domain" description="Response regulatory" evidence="12">
    <location>
        <begin position="1010"/>
        <end position="1127"/>
    </location>
</feature>
<dbReference type="InterPro" id="IPR005467">
    <property type="entry name" value="His_kinase_dom"/>
</dbReference>
<dbReference type="SMART" id="SM01079">
    <property type="entry name" value="CHASE"/>
    <property type="match status" value="1"/>
</dbReference>
<evidence type="ECO:0000259" key="16">
    <source>
        <dbReference type="PROSITE" id="PS50894"/>
    </source>
</evidence>
<evidence type="ECO:0000256" key="1">
    <source>
        <dbReference type="ARBA" id="ARBA00000085"/>
    </source>
</evidence>
<dbReference type="Pfam" id="PF02518">
    <property type="entry name" value="HATPase_c"/>
    <property type="match status" value="1"/>
</dbReference>
<feature type="domain" description="PAC" evidence="14">
    <location>
        <begin position="406"/>
        <end position="458"/>
    </location>
</feature>
<keyword evidence="6" id="KW-1133">Transmembrane helix</keyword>
<evidence type="ECO:0000259" key="14">
    <source>
        <dbReference type="PROSITE" id="PS50113"/>
    </source>
</evidence>
<dbReference type="Gene3D" id="3.30.565.10">
    <property type="entry name" value="Histidine kinase-like ATPase, C-terminal domain"/>
    <property type="match status" value="1"/>
</dbReference>
<dbReference type="Pfam" id="PF00989">
    <property type="entry name" value="PAS"/>
    <property type="match status" value="1"/>
</dbReference>
<evidence type="ECO:0000256" key="10">
    <source>
        <dbReference type="PROSITE-ProRule" id="PRU00169"/>
    </source>
</evidence>
<dbReference type="Pfam" id="PF01627">
    <property type="entry name" value="Hpt"/>
    <property type="match status" value="1"/>
</dbReference>
<dbReference type="SMART" id="SM00387">
    <property type="entry name" value="HATPase_c"/>
    <property type="match status" value="1"/>
</dbReference>
<dbReference type="InterPro" id="IPR011006">
    <property type="entry name" value="CheY-like_superfamily"/>
</dbReference>
<dbReference type="PROSITE" id="PS50110">
    <property type="entry name" value="RESPONSE_REGULATORY"/>
    <property type="match status" value="2"/>
</dbReference>
<keyword evidence="18" id="KW-1185">Reference proteome</keyword>
<dbReference type="InterPro" id="IPR001610">
    <property type="entry name" value="PAC"/>
</dbReference>
<comment type="subcellular location">
    <subcellularLocation>
        <location evidence="2">Membrane</location>
    </subcellularLocation>
</comment>
<dbReference type="CDD" id="cd17546">
    <property type="entry name" value="REC_hyHK_CKI1_RcsC-like"/>
    <property type="match status" value="2"/>
</dbReference>
<feature type="modified residue" description="Phosphohistidine" evidence="9">
    <location>
        <position position="1190"/>
    </location>
</feature>
<keyword evidence="4 10" id="KW-0597">Phosphoprotein</keyword>
<feature type="domain" description="Histidine kinase" evidence="11">
    <location>
        <begin position="636"/>
        <end position="857"/>
    </location>
</feature>
<dbReference type="Gene3D" id="3.30.450.350">
    <property type="entry name" value="CHASE domain"/>
    <property type="match status" value="1"/>
</dbReference>
<keyword evidence="5" id="KW-0812">Transmembrane</keyword>
<dbReference type="SUPFAM" id="SSF52172">
    <property type="entry name" value="CheY-like"/>
    <property type="match status" value="2"/>
</dbReference>
<dbReference type="SMART" id="SM00086">
    <property type="entry name" value="PAC"/>
    <property type="match status" value="2"/>
</dbReference>
<dbReference type="PROSITE" id="PS50894">
    <property type="entry name" value="HPT"/>
    <property type="match status" value="1"/>
</dbReference>
<organism evidence="17 18">
    <name type="scientific">Massilia phyllostachyos</name>
    <dbReference type="NCBI Taxonomy" id="2898585"/>
    <lineage>
        <taxon>Bacteria</taxon>
        <taxon>Pseudomonadati</taxon>
        <taxon>Pseudomonadota</taxon>
        <taxon>Betaproteobacteria</taxon>
        <taxon>Burkholderiales</taxon>
        <taxon>Oxalobacteraceae</taxon>
        <taxon>Telluria group</taxon>
        <taxon>Massilia</taxon>
    </lineage>
</organism>
<dbReference type="PANTHER" id="PTHR45339:SF5">
    <property type="entry name" value="HISTIDINE KINASE"/>
    <property type="match status" value="1"/>
</dbReference>
<dbReference type="SUPFAM" id="SSF55874">
    <property type="entry name" value="ATPase domain of HSP90 chaperone/DNA topoisomerase II/histidine kinase"/>
    <property type="match status" value="1"/>
</dbReference>